<feature type="compositionally biased region" description="Basic and acidic residues" evidence="8">
    <location>
        <begin position="1128"/>
        <end position="1143"/>
    </location>
</feature>
<keyword evidence="3" id="KW-0813">Transport</keyword>
<reference evidence="11" key="1">
    <citation type="submission" date="2018-09" db="EMBL/GenBank/DDBJ databases">
        <title>Common duck and Muscovy duck high density SNP chip.</title>
        <authorList>
            <person name="Vignal A."/>
            <person name="Thebault N."/>
            <person name="Warren W.C."/>
        </authorList>
    </citation>
    <scope>NUCLEOTIDE SEQUENCE [LARGE SCALE GENOMIC DNA]</scope>
</reference>
<dbReference type="GO" id="GO:0015179">
    <property type="term" value="F:L-amino acid transmembrane transporter activity"/>
    <property type="evidence" value="ECO:0007669"/>
    <property type="project" value="TreeGrafter"/>
</dbReference>
<feature type="compositionally biased region" description="Basic and acidic residues" evidence="8">
    <location>
        <begin position="613"/>
        <end position="633"/>
    </location>
</feature>
<feature type="compositionally biased region" description="Basic and acidic residues" evidence="8">
    <location>
        <begin position="1150"/>
        <end position="1187"/>
    </location>
</feature>
<evidence type="ECO:0000259" key="10">
    <source>
        <dbReference type="Pfam" id="PF01490"/>
    </source>
</evidence>
<feature type="compositionally biased region" description="Acidic residues" evidence="8">
    <location>
        <begin position="1188"/>
        <end position="1198"/>
    </location>
</feature>
<feature type="transmembrane region" description="Helical" evidence="9">
    <location>
        <begin position="273"/>
        <end position="291"/>
    </location>
</feature>
<feature type="transmembrane region" description="Helical" evidence="9">
    <location>
        <begin position="527"/>
        <end position="544"/>
    </location>
</feature>
<evidence type="ECO:0000256" key="7">
    <source>
        <dbReference type="ARBA" id="ARBA00023136"/>
    </source>
</evidence>
<feature type="region of interest" description="Disordered" evidence="8">
    <location>
        <begin position="153"/>
        <end position="188"/>
    </location>
</feature>
<feature type="transmembrane region" description="Helical" evidence="9">
    <location>
        <begin position="236"/>
        <end position="253"/>
    </location>
</feature>
<feature type="transmembrane region" description="Helical" evidence="9">
    <location>
        <begin position="303"/>
        <end position="322"/>
    </location>
</feature>
<evidence type="ECO:0000313" key="12">
    <source>
        <dbReference type="Proteomes" id="UP000694556"/>
    </source>
</evidence>
<feature type="compositionally biased region" description="Basic and acidic residues" evidence="8">
    <location>
        <begin position="996"/>
        <end position="1005"/>
    </location>
</feature>
<evidence type="ECO:0000256" key="6">
    <source>
        <dbReference type="ARBA" id="ARBA00022989"/>
    </source>
</evidence>
<reference evidence="11" key="2">
    <citation type="submission" date="2025-08" db="UniProtKB">
        <authorList>
            <consortium name="Ensembl"/>
        </authorList>
    </citation>
    <scope>IDENTIFICATION</scope>
</reference>
<comment type="similarity">
    <text evidence="2">Belongs to the amino acid/polyamine transporter 2 family.</text>
</comment>
<dbReference type="AlphaFoldDB" id="A0A8C3GL66"/>
<evidence type="ECO:0000256" key="3">
    <source>
        <dbReference type="ARBA" id="ARBA00022448"/>
    </source>
</evidence>
<feature type="transmembrane region" description="Helical" evidence="9">
    <location>
        <begin position="470"/>
        <end position="488"/>
    </location>
</feature>
<accession>A0A8C3GL66</accession>
<feature type="compositionally biased region" description="Basic and acidic residues" evidence="8">
    <location>
        <begin position="690"/>
        <end position="713"/>
    </location>
</feature>
<comment type="subcellular location">
    <subcellularLocation>
        <location evidence="1">Membrane</location>
        <topology evidence="1">Multi-pass membrane protein</topology>
    </subcellularLocation>
</comment>
<feature type="compositionally biased region" description="Low complexity" evidence="8">
    <location>
        <begin position="777"/>
        <end position="794"/>
    </location>
</feature>
<keyword evidence="5" id="KW-0029">Amino-acid transport</keyword>
<feature type="compositionally biased region" description="Basic and acidic residues" evidence="8">
    <location>
        <begin position="1033"/>
        <end position="1044"/>
    </location>
</feature>
<feature type="compositionally biased region" description="Gly residues" evidence="8">
    <location>
        <begin position="38"/>
        <end position="55"/>
    </location>
</feature>
<feature type="region of interest" description="Disordered" evidence="8">
    <location>
        <begin position="1"/>
        <end position="118"/>
    </location>
</feature>
<dbReference type="GO" id="GO:0016020">
    <property type="term" value="C:membrane"/>
    <property type="evidence" value="ECO:0007669"/>
    <property type="project" value="UniProtKB-SubCell"/>
</dbReference>
<feature type="compositionally biased region" description="Basic and acidic residues" evidence="8">
    <location>
        <begin position="797"/>
        <end position="820"/>
    </location>
</feature>
<evidence type="ECO:0000256" key="9">
    <source>
        <dbReference type="SAM" id="Phobius"/>
    </source>
</evidence>
<feature type="compositionally biased region" description="Basic and acidic residues" evidence="8">
    <location>
        <begin position="175"/>
        <end position="184"/>
    </location>
</feature>
<feature type="region of interest" description="Disordered" evidence="8">
    <location>
        <begin position="861"/>
        <end position="1206"/>
    </location>
</feature>
<feature type="transmembrane region" description="Helical" evidence="9">
    <location>
        <begin position="421"/>
        <end position="439"/>
    </location>
</feature>
<keyword evidence="7 9" id="KW-0472">Membrane</keyword>
<evidence type="ECO:0000256" key="2">
    <source>
        <dbReference type="ARBA" id="ARBA00008066"/>
    </source>
</evidence>
<feature type="transmembrane region" description="Helical" evidence="9">
    <location>
        <begin position="374"/>
        <end position="401"/>
    </location>
</feature>
<evidence type="ECO:0000256" key="1">
    <source>
        <dbReference type="ARBA" id="ARBA00004141"/>
    </source>
</evidence>
<proteinExistence type="inferred from homology"/>
<evidence type="ECO:0000256" key="8">
    <source>
        <dbReference type="SAM" id="MobiDB-lite"/>
    </source>
</evidence>
<feature type="compositionally biased region" description="Basic and acidic residues" evidence="8">
    <location>
        <begin position="748"/>
        <end position="775"/>
    </location>
</feature>
<feature type="compositionally biased region" description="Basic and acidic residues" evidence="8">
    <location>
        <begin position="928"/>
        <end position="988"/>
    </location>
</feature>
<reference evidence="11" key="3">
    <citation type="submission" date="2025-09" db="UniProtKB">
        <authorList>
            <consortium name="Ensembl"/>
        </authorList>
    </citation>
    <scope>IDENTIFICATION</scope>
</reference>
<feature type="compositionally biased region" description="Basic and acidic residues" evidence="8">
    <location>
        <begin position="861"/>
        <end position="877"/>
    </location>
</feature>
<feature type="domain" description="Amino acid transporter transmembrane" evidence="10">
    <location>
        <begin position="242"/>
        <end position="539"/>
    </location>
</feature>
<dbReference type="PANTHER" id="PTHR22950">
    <property type="entry name" value="AMINO ACID TRANSPORTER"/>
    <property type="match status" value="1"/>
</dbReference>
<keyword evidence="6 9" id="KW-1133">Transmembrane helix</keyword>
<feature type="compositionally biased region" description="Basic and acidic residues" evidence="8">
    <location>
        <begin position="563"/>
        <end position="575"/>
    </location>
</feature>
<dbReference type="Pfam" id="PF01490">
    <property type="entry name" value="Aa_trans"/>
    <property type="match status" value="1"/>
</dbReference>
<dbReference type="Proteomes" id="UP000694556">
    <property type="component" value="Chromosome 19"/>
</dbReference>
<feature type="compositionally biased region" description="Basic and acidic residues" evidence="8">
    <location>
        <begin position="642"/>
        <end position="670"/>
    </location>
</feature>
<feature type="compositionally biased region" description="Gly residues" evidence="8">
    <location>
        <begin position="153"/>
        <end position="171"/>
    </location>
</feature>
<keyword evidence="4 9" id="KW-0812">Transmembrane</keyword>
<sequence>MGRGGCAPPRPPGPALTSAVGVGGGKGSPQHARIGPLARGGGLRRVPGGLRGVPGGSRPPPPQPQSSQEQRARSSEAARAPPEAPAEQRKPEVPLWPVPARGGAGALPPWRAAEGGRRGREGPCGVCVCVWGAAPVPGPTGATGGHRVWGGREGGGGGGTGLGHGGGGAGLQLGPDHERGEQHRGRQRAHRALLLPAVRHRAGRAALGFLLVDDPPVLHVPGEGGQPQQAQDLPRPGMIGLMLGTCIAFYVVIGDLGSNFFARLLGFQVSGSFRIVLLFAVSLCIVLPLSLQRNMMASIQSFSAMALIFYTVFMFVIVLSSFKHGLFSGQWLQRVSYTRWEGIFRCIPIFGMSFACQSQVLPTYDSLDEPSVKIMSSIFASSLNVVTTFYITVGFFGYVSYTEAIAGNVLMNFPSNLVTEMIRVGFMMSVAVGFPMMILPCRQALNTLLFEQQQKDGTFAAGGYMPPLRFKALTLAVVFGTMIGGIMIPNVETVLGLTGATMGSLICFICPALIYKKIHKNALCSQIILWIGLGMLVISTYTTLSATEDAPVKTEAVGLEHLGREESRMEQDPVKMPEQNPAVEEAEDDRDKPKLLGEKEEMEQPQIKVPMEVPKRDEERGKLEEKVQLDRPDQGIALPVGEAHRHEPPVPRDEVQVDTGREREESDENKLGAAKGAAAPQEPAQPQPHPQEEALGPKEGKEAMAENRPRGGTDEPAQNPKHVPEVKVPQGGRPPYKEQQPAQPAPDGEQKAEAGEKTKLQPPRKAEEAAEKEAEPGENPELPLPDRAAPAQPQQPEPRESRNVEEKQPENAESKLEDAGQAKLLDHAVLLQVIKEQQVQQKQLLDQQAKLLAVIEEQHKEIHQQRQEEGGEEKPKQAEMQQEPAAPLSRSKEEEGPGAKQEAAAKAVGKEPPEPPVPGLGRQPAESAEQRRGTAGKLEEAGHRREVPGVPPRERKAPQQESDRAAKKATENWDAQDGRNHLEKKPLAEDFGGAKAGRDVQEKNSLKAVEAATAPIQREPPGAAKVPRAPGKGLERDPGADLKAKALSQAEPREPAVAPGSSSKLKVAGSERHLREQRGAEGGEGAGRQQAAVQGHVASKGQGKDGDPGENAVELAQEPQGSLRSKQRRVEGRLTNDAEKKPGPENAATRGDRRQEHDLKPNRDLKLQADLDLRRRRRELLPPREEEKEGEEDEEEEGAQGAGVIIGLNPLPDVKVNDLRSALETRLSQVAEGAQQVVRSRRLRQLGGADGSV</sequence>
<feature type="compositionally biased region" description="Basic and acidic residues" evidence="8">
    <location>
        <begin position="589"/>
        <end position="599"/>
    </location>
</feature>
<evidence type="ECO:0000256" key="4">
    <source>
        <dbReference type="ARBA" id="ARBA00022692"/>
    </source>
</evidence>
<evidence type="ECO:0000256" key="5">
    <source>
        <dbReference type="ARBA" id="ARBA00022970"/>
    </source>
</evidence>
<protein>
    <submittedName>
        <fullName evidence="11">Solute carrier family 38 member 10</fullName>
    </submittedName>
</protein>
<feature type="compositionally biased region" description="Basic and acidic residues" evidence="8">
    <location>
        <begin position="1069"/>
        <end position="1081"/>
    </location>
</feature>
<dbReference type="Ensembl" id="ENSCMMT00000019347.1">
    <property type="protein sequence ID" value="ENSCMMP00000017604.1"/>
    <property type="gene ID" value="ENSCMMG00000011172.1"/>
</dbReference>
<keyword evidence="12" id="KW-1185">Reference proteome</keyword>
<name>A0A8C3GL66_CAIMO</name>
<feature type="transmembrane region" description="Helical" evidence="9">
    <location>
        <begin position="494"/>
        <end position="515"/>
    </location>
</feature>
<dbReference type="InterPro" id="IPR013057">
    <property type="entry name" value="AA_transpt_TM"/>
</dbReference>
<dbReference type="PANTHER" id="PTHR22950:SF646">
    <property type="entry name" value="SODIUM-COUPLED NEUTRAL AMINO ACID TRANSPORTER 10-RELATED"/>
    <property type="match status" value="1"/>
</dbReference>
<evidence type="ECO:0000313" key="11">
    <source>
        <dbReference type="Ensembl" id="ENSCMMP00000017604.1"/>
    </source>
</evidence>
<feature type="region of interest" description="Disordered" evidence="8">
    <location>
        <begin position="563"/>
        <end position="820"/>
    </location>
</feature>
<organism evidence="11 12">
    <name type="scientific">Cairina moschata</name>
    <name type="common">Muscovy duck</name>
    <dbReference type="NCBI Taxonomy" id="8855"/>
    <lineage>
        <taxon>Eukaryota</taxon>
        <taxon>Metazoa</taxon>
        <taxon>Chordata</taxon>
        <taxon>Craniata</taxon>
        <taxon>Vertebrata</taxon>
        <taxon>Euteleostomi</taxon>
        <taxon>Archelosauria</taxon>
        <taxon>Archosauria</taxon>
        <taxon>Dinosauria</taxon>
        <taxon>Saurischia</taxon>
        <taxon>Theropoda</taxon>
        <taxon>Coelurosauria</taxon>
        <taxon>Aves</taxon>
        <taxon>Neognathae</taxon>
        <taxon>Galloanserae</taxon>
        <taxon>Anseriformes</taxon>
        <taxon>Anatidae</taxon>
        <taxon>Anatinae</taxon>
        <taxon>Cairina</taxon>
    </lineage>
</organism>